<keyword evidence="3" id="KW-1185">Reference proteome</keyword>
<dbReference type="InterPro" id="IPR025362">
    <property type="entry name" value="DUF4266"/>
</dbReference>
<proteinExistence type="predicted"/>
<dbReference type="KEGG" id="cjap:GWK36_05565"/>
<evidence type="ECO:0000313" key="3">
    <source>
        <dbReference type="Proteomes" id="UP000502699"/>
    </source>
</evidence>
<evidence type="ECO:0000259" key="1">
    <source>
        <dbReference type="Pfam" id="PF14086"/>
    </source>
</evidence>
<dbReference type="RefSeq" id="WP_166270300.1">
    <property type="nucleotide sequence ID" value="NZ_CP048029.1"/>
</dbReference>
<dbReference type="AlphaFoldDB" id="A0A6G7VC42"/>
<protein>
    <submittedName>
        <fullName evidence="2">DUF4266 domain-containing protein</fullName>
    </submittedName>
</protein>
<accession>A0A6G7VC42</accession>
<reference evidence="3" key="1">
    <citation type="submission" date="2020-01" db="EMBL/GenBank/DDBJ databases">
        <title>Caldichromatium gen. nov., sp. nov., a thermophilic purple sulfur bacterium member of the family Chromatiaceae isolated from Nakabusa hot spring, Japan.</title>
        <authorList>
            <person name="Saini M.K."/>
            <person name="Hanada S."/>
            <person name="Tank M."/>
        </authorList>
    </citation>
    <scope>NUCLEOTIDE SEQUENCE [LARGE SCALE GENOMIC DNA]</scope>
    <source>
        <strain evidence="3">No.7</strain>
    </source>
</reference>
<organism evidence="2 3">
    <name type="scientific">Caldichromatium japonicum</name>
    <dbReference type="NCBI Taxonomy" id="2699430"/>
    <lineage>
        <taxon>Bacteria</taxon>
        <taxon>Pseudomonadati</taxon>
        <taxon>Pseudomonadota</taxon>
        <taxon>Gammaproteobacteria</taxon>
        <taxon>Chromatiales</taxon>
        <taxon>Chromatiaceae</taxon>
        <taxon>Caldichromatium</taxon>
    </lineage>
</organism>
<dbReference type="EMBL" id="CP048029">
    <property type="protein sequence ID" value="QIK37534.1"/>
    <property type="molecule type" value="Genomic_DNA"/>
</dbReference>
<evidence type="ECO:0000313" key="2">
    <source>
        <dbReference type="EMBL" id="QIK37534.1"/>
    </source>
</evidence>
<name>A0A6G7VC42_9GAMM</name>
<dbReference type="Proteomes" id="UP000502699">
    <property type="component" value="Chromosome"/>
</dbReference>
<dbReference type="Pfam" id="PF14086">
    <property type="entry name" value="DUF4266"/>
    <property type="match status" value="1"/>
</dbReference>
<gene>
    <name evidence="2" type="ORF">GWK36_05565</name>
</gene>
<sequence length="75" mass="7769">MHPSLAQWRSSLVAGALFLTGCASPVAPWERGVLSRPEMALDPDPLESSLHQHVFFSKEAIGGGYGVGGGGCGCN</sequence>
<feature type="domain" description="DUF4266" evidence="1">
    <location>
        <begin position="26"/>
        <end position="75"/>
    </location>
</feature>